<evidence type="ECO:0000259" key="2">
    <source>
        <dbReference type="PROSITE" id="PS50943"/>
    </source>
</evidence>
<dbReference type="InterPro" id="IPR013096">
    <property type="entry name" value="Cupin_2"/>
</dbReference>
<dbReference type="EMBL" id="CP044067">
    <property type="protein sequence ID" value="QET04195.1"/>
    <property type="molecule type" value="Genomic_DNA"/>
</dbReference>
<dbReference type="CDD" id="cd00093">
    <property type="entry name" value="HTH_XRE"/>
    <property type="match status" value="1"/>
</dbReference>
<accession>A0A5P2H9S2</accession>
<gene>
    <name evidence="3" type="ORF">FOB72_18760</name>
</gene>
<feature type="domain" description="HTH cro/C1-type" evidence="2">
    <location>
        <begin position="60"/>
        <end position="114"/>
    </location>
</feature>
<dbReference type="AlphaFoldDB" id="A0A5P2H9S2"/>
<dbReference type="GO" id="GO:0003700">
    <property type="term" value="F:DNA-binding transcription factor activity"/>
    <property type="evidence" value="ECO:0007669"/>
    <property type="project" value="TreeGrafter"/>
</dbReference>
<dbReference type="SMART" id="SM00530">
    <property type="entry name" value="HTH_XRE"/>
    <property type="match status" value="1"/>
</dbReference>
<dbReference type="Pfam" id="PF07883">
    <property type="entry name" value="Cupin_2"/>
    <property type="match status" value="1"/>
</dbReference>
<dbReference type="PANTHER" id="PTHR46797:SF1">
    <property type="entry name" value="METHYLPHOSPHONATE SYNTHASE"/>
    <property type="match status" value="1"/>
</dbReference>
<organism evidence="3 4">
    <name type="scientific">Cupriavidus pauculus</name>
    <dbReference type="NCBI Taxonomy" id="82633"/>
    <lineage>
        <taxon>Bacteria</taxon>
        <taxon>Pseudomonadati</taxon>
        <taxon>Pseudomonadota</taxon>
        <taxon>Betaproteobacteria</taxon>
        <taxon>Burkholderiales</taxon>
        <taxon>Burkholderiaceae</taxon>
        <taxon>Cupriavidus</taxon>
    </lineage>
</organism>
<dbReference type="Pfam" id="PF01381">
    <property type="entry name" value="HTH_3"/>
    <property type="match status" value="1"/>
</dbReference>
<dbReference type="OrthoDB" id="1097442at2"/>
<dbReference type="Gene3D" id="2.60.120.10">
    <property type="entry name" value="Jelly Rolls"/>
    <property type="match status" value="1"/>
</dbReference>
<dbReference type="PROSITE" id="PS50943">
    <property type="entry name" value="HTH_CROC1"/>
    <property type="match status" value="1"/>
</dbReference>
<dbReference type="InterPro" id="IPR014710">
    <property type="entry name" value="RmlC-like_jellyroll"/>
</dbReference>
<dbReference type="GO" id="GO:0005829">
    <property type="term" value="C:cytosol"/>
    <property type="evidence" value="ECO:0007669"/>
    <property type="project" value="TreeGrafter"/>
</dbReference>
<dbReference type="CDD" id="cd02209">
    <property type="entry name" value="cupin_XRE_C"/>
    <property type="match status" value="1"/>
</dbReference>
<dbReference type="Gene3D" id="1.10.260.40">
    <property type="entry name" value="lambda repressor-like DNA-binding domains"/>
    <property type="match status" value="1"/>
</dbReference>
<dbReference type="InterPro" id="IPR010982">
    <property type="entry name" value="Lambda_DNA-bd_dom_sf"/>
</dbReference>
<dbReference type="PANTHER" id="PTHR46797">
    <property type="entry name" value="HTH-TYPE TRANSCRIPTIONAL REGULATOR"/>
    <property type="match status" value="1"/>
</dbReference>
<dbReference type="InterPro" id="IPR001387">
    <property type="entry name" value="Cro/C1-type_HTH"/>
</dbReference>
<evidence type="ECO:0000256" key="1">
    <source>
        <dbReference type="ARBA" id="ARBA00023125"/>
    </source>
</evidence>
<name>A0A5P2H9S2_9BURK</name>
<dbReference type="SUPFAM" id="SSF47413">
    <property type="entry name" value="lambda repressor-like DNA-binding domains"/>
    <property type="match status" value="1"/>
</dbReference>
<dbReference type="SUPFAM" id="SSF51182">
    <property type="entry name" value="RmlC-like cupins"/>
    <property type="match status" value="1"/>
</dbReference>
<proteinExistence type="predicted"/>
<evidence type="ECO:0000313" key="4">
    <source>
        <dbReference type="Proteomes" id="UP000322822"/>
    </source>
</evidence>
<dbReference type="InterPro" id="IPR011051">
    <property type="entry name" value="RmlC_Cupin_sf"/>
</dbReference>
<dbReference type="InterPro" id="IPR050807">
    <property type="entry name" value="TransReg_Diox_bact_type"/>
</dbReference>
<protein>
    <submittedName>
        <fullName evidence="3">Cupin domain-containing protein</fullName>
    </submittedName>
</protein>
<evidence type="ECO:0000313" key="3">
    <source>
        <dbReference type="EMBL" id="QET04195.1"/>
    </source>
</evidence>
<sequence>MGGKRIILSAPFRLKICPTGNIARRFCAFRINSRAHNRQQQPMNVEQRVEAVSRQLGMRIRAARKARAITLDGLSEQTALSAGFLSRLERGETNASISNLIVIADRLGIPLRDFFEGPGQEPQPEFVVSRAAERNAAAAMEGKGYTYRLTSGVLADQQMSAFELTYLPGEAMHHESLSHKGEEVLYLLEGELEFEINGQVAVLGAGDCVHFNCEKPHRGRNIGKTPARLLMVVTPVDSLAP</sequence>
<reference evidence="3 4" key="1">
    <citation type="submission" date="2019-09" db="EMBL/GenBank/DDBJ databases">
        <title>FDA dAtabase for Regulatory Grade micrObial Sequences (FDA-ARGOS): Supporting development and validation of Infectious Disease Dx tests.</title>
        <authorList>
            <person name="Sciortino C."/>
            <person name="Tallon L."/>
            <person name="Sadzewicz L."/>
            <person name="Vavikolanu K."/>
            <person name="Mehta A."/>
            <person name="Aluvathingal J."/>
            <person name="Nadendla S."/>
            <person name="Nandy P."/>
            <person name="Geyer C."/>
            <person name="Yan Y."/>
            <person name="Sichtig H."/>
        </authorList>
    </citation>
    <scope>NUCLEOTIDE SEQUENCE [LARGE SCALE GENOMIC DNA]</scope>
    <source>
        <strain evidence="3 4">FDAARGOS_664</strain>
    </source>
</reference>
<dbReference type="GO" id="GO:0003677">
    <property type="term" value="F:DNA binding"/>
    <property type="evidence" value="ECO:0007669"/>
    <property type="project" value="UniProtKB-KW"/>
</dbReference>
<dbReference type="Proteomes" id="UP000322822">
    <property type="component" value="Chromosome 2"/>
</dbReference>
<keyword evidence="1" id="KW-0238">DNA-binding</keyword>